<keyword evidence="2" id="KW-1185">Reference proteome</keyword>
<gene>
    <name evidence="1" type="ORF">STRCR_0257</name>
</gene>
<evidence type="ECO:0000313" key="1">
    <source>
        <dbReference type="EMBL" id="EHI74507.1"/>
    </source>
</evidence>
<evidence type="ECO:0000313" key="2">
    <source>
        <dbReference type="Proteomes" id="UP000004322"/>
    </source>
</evidence>
<dbReference type="AlphaFoldDB" id="G5JNU4"/>
<name>G5JNU4_STRCG</name>
<reference evidence="1" key="1">
    <citation type="submission" date="2011-07" db="EMBL/GenBank/DDBJ databases">
        <authorList>
            <person name="Stanhope M.J."/>
            <person name="Durkin A.S."/>
            <person name="Hostetler J."/>
            <person name="Kim M."/>
            <person name="Radune D."/>
            <person name="Singh I."/>
            <person name="Town C.D."/>
        </authorList>
    </citation>
    <scope>NUCLEOTIDE SEQUENCE [LARGE SCALE GENOMIC DNA]</scope>
    <source>
        <strain evidence="1">HS-6</strain>
    </source>
</reference>
<sequence>MSEKRKVLKNYRDFVRDSNKAFKQMYKDLSDEIDSLDSQMHADADAYNKDHGMFDGDRIRFYDFW</sequence>
<protein>
    <submittedName>
        <fullName evidence="1">Uncharacterized protein</fullName>
    </submittedName>
</protein>
<organism evidence="1 2">
    <name type="scientific">Streptococcus criceti HS-6</name>
    <dbReference type="NCBI Taxonomy" id="873449"/>
    <lineage>
        <taxon>Bacteria</taxon>
        <taxon>Bacillati</taxon>
        <taxon>Bacillota</taxon>
        <taxon>Bacilli</taxon>
        <taxon>Lactobacillales</taxon>
        <taxon>Streptococcaceae</taxon>
        <taxon>Streptococcus</taxon>
    </lineage>
</organism>
<dbReference type="EMBL" id="AEUV02000002">
    <property type="protein sequence ID" value="EHI74507.1"/>
    <property type="molecule type" value="Genomic_DNA"/>
</dbReference>
<proteinExistence type="predicted"/>
<comment type="caution">
    <text evidence="1">The sequence shown here is derived from an EMBL/GenBank/DDBJ whole genome shotgun (WGS) entry which is preliminary data.</text>
</comment>
<dbReference type="STRING" id="873449.STRCR_0257"/>
<accession>G5JNU4</accession>
<dbReference type="Proteomes" id="UP000004322">
    <property type="component" value="Unassembled WGS sequence"/>
</dbReference>